<keyword evidence="6" id="KW-0378">Hydrolase</keyword>
<reference evidence="9 10" key="1">
    <citation type="submission" date="2019-08" db="EMBL/GenBank/DDBJ databases">
        <title>Whole genome of Aphis craccivora.</title>
        <authorList>
            <person name="Voronova N.V."/>
            <person name="Shulinski R.S."/>
            <person name="Bandarenka Y.V."/>
            <person name="Zhorov D.G."/>
            <person name="Warner D."/>
        </authorList>
    </citation>
    <scope>NUCLEOTIDE SEQUENCE [LARGE SCALE GENOMIC DNA]</scope>
    <source>
        <strain evidence="9">180601</strain>
        <tissue evidence="9">Whole Body</tissue>
    </source>
</reference>
<name>A0A6G0YBH2_APHCR</name>
<comment type="caution">
    <text evidence="9">The sequence shown here is derived from an EMBL/GenBank/DDBJ whole genome shotgun (WGS) entry which is preliminary data.</text>
</comment>
<comment type="similarity">
    <text evidence="3">Belongs to the HARBI1 family.</text>
</comment>
<dbReference type="GO" id="GO:0016787">
    <property type="term" value="F:hydrolase activity"/>
    <property type="evidence" value="ECO:0007669"/>
    <property type="project" value="UniProtKB-KW"/>
</dbReference>
<dbReference type="OrthoDB" id="10051449at2759"/>
<evidence type="ECO:0000256" key="1">
    <source>
        <dbReference type="ARBA" id="ARBA00001968"/>
    </source>
</evidence>
<dbReference type="AlphaFoldDB" id="A0A6G0YBH2"/>
<organism evidence="9 10">
    <name type="scientific">Aphis craccivora</name>
    <name type="common">Cowpea aphid</name>
    <dbReference type="NCBI Taxonomy" id="307492"/>
    <lineage>
        <taxon>Eukaryota</taxon>
        <taxon>Metazoa</taxon>
        <taxon>Ecdysozoa</taxon>
        <taxon>Arthropoda</taxon>
        <taxon>Hexapoda</taxon>
        <taxon>Insecta</taxon>
        <taxon>Pterygota</taxon>
        <taxon>Neoptera</taxon>
        <taxon>Paraneoptera</taxon>
        <taxon>Hemiptera</taxon>
        <taxon>Sternorrhyncha</taxon>
        <taxon>Aphidomorpha</taxon>
        <taxon>Aphidoidea</taxon>
        <taxon>Aphididae</taxon>
        <taxon>Aphidini</taxon>
        <taxon>Aphis</taxon>
        <taxon>Aphis</taxon>
    </lineage>
</organism>
<evidence type="ECO:0000313" key="9">
    <source>
        <dbReference type="EMBL" id="KAF0752729.1"/>
    </source>
</evidence>
<keyword evidence="7" id="KW-0539">Nucleus</keyword>
<accession>A0A6G0YBH2</accession>
<evidence type="ECO:0000313" key="10">
    <source>
        <dbReference type="Proteomes" id="UP000478052"/>
    </source>
</evidence>
<feature type="domain" description="DDE Tnp4" evidence="8">
    <location>
        <begin position="216"/>
        <end position="369"/>
    </location>
</feature>
<keyword evidence="5" id="KW-0479">Metal-binding</keyword>
<evidence type="ECO:0000256" key="5">
    <source>
        <dbReference type="ARBA" id="ARBA00022723"/>
    </source>
</evidence>
<dbReference type="PANTHER" id="PTHR22930:SF269">
    <property type="entry name" value="NUCLEASE HARBI1-LIKE PROTEIN"/>
    <property type="match status" value="1"/>
</dbReference>
<dbReference type="InterPro" id="IPR045249">
    <property type="entry name" value="HARBI1-like"/>
</dbReference>
<keyword evidence="4" id="KW-0540">Nuclease</keyword>
<protein>
    <submittedName>
        <fullName evidence="9">Protein ALP1-like</fullName>
    </submittedName>
</protein>
<dbReference type="Proteomes" id="UP000478052">
    <property type="component" value="Unassembled WGS sequence"/>
</dbReference>
<dbReference type="Pfam" id="PF13359">
    <property type="entry name" value="DDE_Tnp_4"/>
    <property type="match status" value="1"/>
</dbReference>
<keyword evidence="10" id="KW-1185">Reference proteome</keyword>
<gene>
    <name evidence="9" type="ORF">FWK35_00016190</name>
</gene>
<comment type="cofactor">
    <cofactor evidence="1">
        <name>a divalent metal cation</name>
        <dbReference type="ChEBI" id="CHEBI:60240"/>
    </cofactor>
</comment>
<dbReference type="GO" id="GO:0005634">
    <property type="term" value="C:nucleus"/>
    <property type="evidence" value="ECO:0007669"/>
    <property type="project" value="UniProtKB-SubCell"/>
</dbReference>
<evidence type="ECO:0000256" key="2">
    <source>
        <dbReference type="ARBA" id="ARBA00004123"/>
    </source>
</evidence>
<proteinExistence type="inferred from homology"/>
<dbReference type="PANTHER" id="PTHR22930">
    <property type="match status" value="1"/>
</dbReference>
<evidence type="ECO:0000256" key="3">
    <source>
        <dbReference type="ARBA" id="ARBA00006958"/>
    </source>
</evidence>
<dbReference type="EMBL" id="VUJU01004955">
    <property type="protein sequence ID" value="KAF0752729.1"/>
    <property type="molecule type" value="Genomic_DNA"/>
</dbReference>
<evidence type="ECO:0000256" key="4">
    <source>
        <dbReference type="ARBA" id="ARBA00022722"/>
    </source>
</evidence>
<dbReference type="GO" id="GO:0004518">
    <property type="term" value="F:nuclease activity"/>
    <property type="evidence" value="ECO:0007669"/>
    <property type="project" value="UniProtKB-KW"/>
</dbReference>
<evidence type="ECO:0000256" key="7">
    <source>
        <dbReference type="ARBA" id="ARBA00023242"/>
    </source>
</evidence>
<evidence type="ECO:0000256" key="6">
    <source>
        <dbReference type="ARBA" id="ARBA00022801"/>
    </source>
</evidence>
<evidence type="ECO:0000259" key="8">
    <source>
        <dbReference type="Pfam" id="PF13359"/>
    </source>
</evidence>
<comment type="subcellular location">
    <subcellularLocation>
        <location evidence="2">Nucleus</location>
    </subcellularLocation>
</comment>
<dbReference type="InterPro" id="IPR027806">
    <property type="entry name" value="HARBI1_dom"/>
</dbReference>
<dbReference type="GO" id="GO:0046872">
    <property type="term" value="F:metal ion binding"/>
    <property type="evidence" value="ECO:0007669"/>
    <property type="project" value="UniProtKB-KW"/>
</dbReference>
<sequence length="450" mass="51835">MPHFDFSQSCIKRSLHDASLLATSETPYYLTISLFVIYLCLCHGQQICFGVTAIKIELERRKKTKKRLWVKKWISNRHYLGASSTLLKELAVDDQLSYRNIMRMSTDNFENRLCLTKSMIQKQDTNMRMALPAKLKLEIKLRFLATGDSFKSLQYLFRVPACTISKFLPEVLDAITEALKSYLKYQSNVPTTNDEWAKIAELYDRRWNFPKCCGSIDGKHVQIKKPINNGSAFYNYKGTFSVILFALVDANYCFRYLDIGGNGRASDSAIFRDSTLNIAMENDTLGFPDEHVIIGDDAFPLRIKLMKPYSKRKLSNEEVIFNYRLSRARRVVENAFGILVWRFRVFLRPIELQPSTVDKVIWSACALHNWIRMTNSNAYFPSNAVDTEDLNTGVVTSGLWRDFTSGLASTSQLGSNNYKQDAESIRKKYTDFFFNEGSVPWQWQKCGITD</sequence>